<comment type="caution">
    <text evidence="7">The sequence shown here is derived from an EMBL/GenBank/DDBJ whole genome shotgun (WGS) entry which is preliminary data.</text>
</comment>
<dbReference type="InterPro" id="IPR000843">
    <property type="entry name" value="HTH_LacI"/>
</dbReference>
<feature type="domain" description="HTH lacI-type" evidence="5">
    <location>
        <begin position="49"/>
        <end position="104"/>
    </location>
</feature>
<protein>
    <submittedName>
        <fullName evidence="7">LacI family transcriptional regulator</fullName>
    </submittedName>
</protein>
<evidence type="ECO:0000256" key="3">
    <source>
        <dbReference type="ARBA" id="ARBA00023155"/>
    </source>
</evidence>
<dbReference type="PANTHER" id="PTHR30146">
    <property type="entry name" value="LACI-RELATED TRANSCRIPTIONAL REPRESSOR"/>
    <property type="match status" value="1"/>
</dbReference>
<dbReference type="EMBL" id="QRXY01000007">
    <property type="protein sequence ID" value="RGU45914.1"/>
    <property type="molecule type" value="Genomic_DNA"/>
</dbReference>
<dbReference type="InterPro" id="IPR028082">
    <property type="entry name" value="Peripla_BP_I"/>
</dbReference>
<dbReference type="GO" id="GO:0003700">
    <property type="term" value="F:DNA-binding transcription factor activity"/>
    <property type="evidence" value="ECO:0007669"/>
    <property type="project" value="TreeGrafter"/>
</dbReference>
<dbReference type="Proteomes" id="UP000285693">
    <property type="component" value="Unassembled WGS sequence"/>
</dbReference>
<dbReference type="InterPro" id="IPR046335">
    <property type="entry name" value="LacI/GalR-like_sensor"/>
</dbReference>
<dbReference type="CDD" id="cd01392">
    <property type="entry name" value="HTH_LacI"/>
    <property type="match status" value="1"/>
</dbReference>
<dbReference type="PROSITE" id="PS00356">
    <property type="entry name" value="HTH_LACI_1"/>
    <property type="match status" value="1"/>
</dbReference>
<keyword evidence="2" id="KW-0238">DNA-binding</keyword>
<organism evidence="7 8">
    <name type="scientific">Coprococcus comes</name>
    <dbReference type="NCBI Taxonomy" id="410072"/>
    <lineage>
        <taxon>Bacteria</taxon>
        <taxon>Bacillati</taxon>
        <taxon>Bacillota</taxon>
        <taxon>Clostridia</taxon>
        <taxon>Lachnospirales</taxon>
        <taxon>Lachnospiraceae</taxon>
        <taxon>Coprococcus</taxon>
    </lineage>
</organism>
<sequence>MIWKIFYRKVTGAVEKMRISKIEEKKCKIVETEKTKEISGGKEMAEGKIRIKDIAKIAGVSATTVSNVIHGRTEKVSRKTRKRIEEILNEQEYAPSMGARILSGKSSGMIAVVVGKRQEWEQESEKLEEILREIEKSLDEREYYMLLHFVKTAEEFVRYAAVWKLDGVICIWLNEEECTRIRQMCAVPVAAIYRTDRIYGKAGEEVARFLFKREERRIWFLDGTEEYGKAVWQGMQKIFSKKGCCLEEEQYLEIPKDRDLRRMFYKIRLAGLALSADMLVFASAVQGAEAVGYLHDLEIKVPEEIKVMAVGKEETALICRPQLTTVEFDKKRFVRQAIEELYVQMIKGYILTKSGKISVKTIIRGSCN</sequence>
<dbReference type="PANTHER" id="PTHR30146:SF24">
    <property type="entry name" value="XYLOSE OPERON REGULATORY PROTEIN"/>
    <property type="match status" value="1"/>
</dbReference>
<keyword evidence="4" id="KW-0804">Transcription</keyword>
<evidence type="ECO:0000256" key="4">
    <source>
        <dbReference type="ARBA" id="ARBA00023163"/>
    </source>
</evidence>
<evidence type="ECO:0000256" key="1">
    <source>
        <dbReference type="ARBA" id="ARBA00023015"/>
    </source>
</evidence>
<proteinExistence type="predicted"/>
<feature type="domain" description="CUT" evidence="6">
    <location>
        <begin position="66"/>
        <end position="153"/>
    </location>
</feature>
<dbReference type="SUPFAM" id="SSF47413">
    <property type="entry name" value="lambda repressor-like DNA-binding domains"/>
    <property type="match status" value="1"/>
</dbReference>
<evidence type="ECO:0000256" key="2">
    <source>
        <dbReference type="ARBA" id="ARBA00023125"/>
    </source>
</evidence>
<dbReference type="SUPFAM" id="SSF53822">
    <property type="entry name" value="Periplasmic binding protein-like I"/>
    <property type="match status" value="1"/>
</dbReference>
<dbReference type="PROSITE" id="PS51042">
    <property type="entry name" value="CUT"/>
    <property type="match status" value="1"/>
</dbReference>
<evidence type="ECO:0000259" key="5">
    <source>
        <dbReference type="PROSITE" id="PS50932"/>
    </source>
</evidence>
<keyword evidence="3" id="KW-0371">Homeobox</keyword>
<evidence type="ECO:0000313" key="7">
    <source>
        <dbReference type="EMBL" id="RGU45914.1"/>
    </source>
</evidence>
<dbReference type="PROSITE" id="PS50932">
    <property type="entry name" value="HTH_LACI_2"/>
    <property type="match status" value="1"/>
</dbReference>
<dbReference type="Pfam" id="PF00356">
    <property type="entry name" value="LacI"/>
    <property type="match status" value="1"/>
</dbReference>
<dbReference type="SMART" id="SM00354">
    <property type="entry name" value="HTH_LACI"/>
    <property type="match status" value="1"/>
</dbReference>
<dbReference type="Gene3D" id="3.40.50.2300">
    <property type="match status" value="2"/>
</dbReference>
<name>A0A3R6DWM8_9FIRM</name>
<dbReference type="Pfam" id="PF13377">
    <property type="entry name" value="Peripla_BP_3"/>
    <property type="match status" value="1"/>
</dbReference>
<dbReference type="RefSeq" id="WP_117823780.1">
    <property type="nucleotide sequence ID" value="NZ_QRXY01000007.1"/>
</dbReference>
<dbReference type="InterPro" id="IPR010982">
    <property type="entry name" value="Lambda_DNA-bd_dom_sf"/>
</dbReference>
<evidence type="ECO:0000259" key="6">
    <source>
        <dbReference type="PROSITE" id="PS51042"/>
    </source>
</evidence>
<dbReference type="AlphaFoldDB" id="A0A3R6DWM8"/>
<dbReference type="InterPro" id="IPR003350">
    <property type="entry name" value="CUT_dom"/>
</dbReference>
<evidence type="ECO:0000313" key="8">
    <source>
        <dbReference type="Proteomes" id="UP000285693"/>
    </source>
</evidence>
<keyword evidence="1" id="KW-0805">Transcription regulation</keyword>
<dbReference type="Gene3D" id="1.10.260.40">
    <property type="entry name" value="lambda repressor-like DNA-binding domains"/>
    <property type="match status" value="1"/>
</dbReference>
<reference evidence="7 8" key="1">
    <citation type="submission" date="2018-08" db="EMBL/GenBank/DDBJ databases">
        <title>A genome reference for cultivated species of the human gut microbiota.</title>
        <authorList>
            <person name="Zou Y."/>
            <person name="Xue W."/>
            <person name="Luo G."/>
        </authorList>
    </citation>
    <scope>NUCLEOTIDE SEQUENCE [LARGE SCALE GENOMIC DNA]</scope>
    <source>
        <strain evidence="7 8">AF16-31</strain>
    </source>
</reference>
<dbReference type="GO" id="GO:0000976">
    <property type="term" value="F:transcription cis-regulatory region binding"/>
    <property type="evidence" value="ECO:0007669"/>
    <property type="project" value="TreeGrafter"/>
</dbReference>
<accession>A0A3R6DWM8</accession>
<gene>
    <name evidence="7" type="ORF">DWW65_06775</name>
</gene>